<reference evidence="1" key="2">
    <citation type="journal article" date="2021" name="PeerJ">
        <title>Extensive microbial diversity within the chicken gut microbiome revealed by metagenomics and culture.</title>
        <authorList>
            <person name="Gilroy R."/>
            <person name="Ravi A."/>
            <person name="Getino M."/>
            <person name="Pursley I."/>
            <person name="Horton D.L."/>
            <person name="Alikhan N.F."/>
            <person name="Baker D."/>
            <person name="Gharbi K."/>
            <person name="Hall N."/>
            <person name="Watson M."/>
            <person name="Adriaenssens E.M."/>
            <person name="Foster-Nyarko E."/>
            <person name="Jarju S."/>
            <person name="Secka A."/>
            <person name="Antonio M."/>
            <person name="Oren A."/>
            <person name="Chaudhuri R.R."/>
            <person name="La Ragione R."/>
            <person name="Hildebrand F."/>
            <person name="Pallen M.J."/>
        </authorList>
    </citation>
    <scope>NUCLEOTIDE SEQUENCE</scope>
    <source>
        <strain evidence="1">CHK188-20938</strain>
    </source>
</reference>
<proteinExistence type="predicted"/>
<sequence length="378" mass="42997">MNKKEVLEIRKLFNKDRCRIERICGCYVDGHKEKKLEMKEAFLSLPEEEMFKYIEIFKRTLSGAIGKNLLNLEFPLEEELGEGRQKLLLALRDSALKDESLLDSFYDKMIDTYLFPENYLILLIYGVYDIPSRTSDGLEMDDASDYMYQFILCSICPVSLSKPGLCYDADSNAFIDRIQDWMVQKPDLGFLFPAFNDRNTDLHSMLYYSRNPEDLHPEISGEMLGCPLPIPAKGQKEAFSTMVEETFGADCGFEVARTIHENLNQILEEKKEDPEPAALGKADVERLLAGCGASREQLEHFGEEFDREAGEHGSLMAANVANARRFEVKTPDITVQVSPDRTDLVETRTIDGQECLVIRLDGEVAVNGIRIHPVHKDD</sequence>
<organism evidence="1 2">
    <name type="scientific">Candidatus Scatomonas pullistercoris</name>
    <dbReference type="NCBI Taxonomy" id="2840920"/>
    <lineage>
        <taxon>Bacteria</taxon>
        <taxon>Bacillati</taxon>
        <taxon>Bacillota</taxon>
        <taxon>Clostridia</taxon>
        <taxon>Lachnospirales</taxon>
        <taxon>Lachnospiraceae</taxon>
        <taxon>Lachnospiraceae incertae sedis</taxon>
        <taxon>Candidatus Scatomonas</taxon>
    </lineage>
</organism>
<gene>
    <name evidence="1" type="ORF">IAB71_02685</name>
</gene>
<name>A0A9D1T9L9_9FIRM</name>
<comment type="caution">
    <text evidence="1">The sequence shown here is derived from an EMBL/GenBank/DDBJ whole genome shotgun (WGS) entry which is preliminary data.</text>
</comment>
<dbReference type="Pfam" id="PF14199">
    <property type="entry name" value="DUF4317"/>
    <property type="match status" value="1"/>
</dbReference>
<dbReference type="EMBL" id="DVOO01000009">
    <property type="protein sequence ID" value="HIV24686.1"/>
    <property type="molecule type" value="Genomic_DNA"/>
</dbReference>
<reference evidence="1" key="1">
    <citation type="submission" date="2020-10" db="EMBL/GenBank/DDBJ databases">
        <authorList>
            <person name="Gilroy R."/>
        </authorList>
    </citation>
    <scope>NUCLEOTIDE SEQUENCE</scope>
    <source>
        <strain evidence="1">CHK188-20938</strain>
    </source>
</reference>
<evidence type="ECO:0000313" key="2">
    <source>
        <dbReference type="Proteomes" id="UP000824169"/>
    </source>
</evidence>
<dbReference type="Proteomes" id="UP000824169">
    <property type="component" value="Unassembled WGS sequence"/>
</dbReference>
<protein>
    <submittedName>
        <fullName evidence="1">DUF4317 domain-containing protein</fullName>
    </submittedName>
</protein>
<accession>A0A9D1T9L9</accession>
<dbReference type="InterPro" id="IPR025466">
    <property type="entry name" value="DUF4317"/>
</dbReference>
<evidence type="ECO:0000313" key="1">
    <source>
        <dbReference type="EMBL" id="HIV24686.1"/>
    </source>
</evidence>
<dbReference type="AlphaFoldDB" id="A0A9D1T9L9"/>